<dbReference type="InterPro" id="IPR036390">
    <property type="entry name" value="WH_DNA-bd_sf"/>
</dbReference>
<dbReference type="Gene3D" id="1.10.10.10">
    <property type="entry name" value="Winged helix-like DNA-binding domain superfamily/Winged helix DNA-binding domain"/>
    <property type="match status" value="1"/>
</dbReference>
<evidence type="ECO:0000256" key="1">
    <source>
        <dbReference type="ARBA" id="ARBA00023015"/>
    </source>
</evidence>
<keyword evidence="3" id="KW-0804">Transcription</keyword>
<dbReference type="InterPro" id="IPR014710">
    <property type="entry name" value="RmlC-like_jellyroll"/>
</dbReference>
<evidence type="ECO:0000256" key="2">
    <source>
        <dbReference type="ARBA" id="ARBA00023125"/>
    </source>
</evidence>
<dbReference type="SMART" id="SM00100">
    <property type="entry name" value="cNMP"/>
    <property type="match status" value="1"/>
</dbReference>
<evidence type="ECO:0000259" key="4">
    <source>
        <dbReference type="PROSITE" id="PS50042"/>
    </source>
</evidence>
<evidence type="ECO:0000313" key="6">
    <source>
        <dbReference type="EMBL" id="GLY82426.1"/>
    </source>
</evidence>
<dbReference type="RefSeq" id="WP_285566102.1">
    <property type="nucleotide sequence ID" value="NZ_BSTK01000001.1"/>
</dbReference>
<dbReference type="GO" id="GO:0003677">
    <property type="term" value="F:DNA binding"/>
    <property type="evidence" value="ECO:0007669"/>
    <property type="project" value="UniProtKB-KW"/>
</dbReference>
<evidence type="ECO:0000256" key="3">
    <source>
        <dbReference type="ARBA" id="ARBA00023163"/>
    </source>
</evidence>
<evidence type="ECO:0000259" key="5">
    <source>
        <dbReference type="PROSITE" id="PS51063"/>
    </source>
</evidence>
<organism evidence="6 7">
    <name type="scientific">Actinoallomurus iriomotensis</name>
    <dbReference type="NCBI Taxonomy" id="478107"/>
    <lineage>
        <taxon>Bacteria</taxon>
        <taxon>Bacillati</taxon>
        <taxon>Actinomycetota</taxon>
        <taxon>Actinomycetes</taxon>
        <taxon>Streptosporangiales</taxon>
        <taxon>Thermomonosporaceae</taxon>
        <taxon>Actinoallomurus</taxon>
    </lineage>
</organism>
<dbReference type="GO" id="GO:0005829">
    <property type="term" value="C:cytosol"/>
    <property type="evidence" value="ECO:0007669"/>
    <property type="project" value="TreeGrafter"/>
</dbReference>
<dbReference type="InterPro" id="IPR018490">
    <property type="entry name" value="cNMP-bd_dom_sf"/>
</dbReference>
<dbReference type="SUPFAM" id="SSF51206">
    <property type="entry name" value="cAMP-binding domain-like"/>
    <property type="match status" value="1"/>
</dbReference>
<accession>A0A9W6RV59</accession>
<dbReference type="EMBL" id="BSTK01000001">
    <property type="protein sequence ID" value="GLY82426.1"/>
    <property type="molecule type" value="Genomic_DNA"/>
</dbReference>
<feature type="domain" description="Cyclic nucleotide-binding" evidence="4">
    <location>
        <begin position="16"/>
        <end position="119"/>
    </location>
</feature>
<keyword evidence="1" id="KW-0805">Transcription regulation</keyword>
<dbReference type="AlphaFoldDB" id="A0A9W6RV59"/>
<sequence length="234" mass="25532">MTQTVLPRRTEPRGTLLDVVPATHRSELLELGVPRHYDAGSVLLREGERSTHVLLFLSAVAKVTASLENGRMALLGIRVGGDIVGEMAAIDGGPRSATVTLCGPGVLRVIGRGEFLEFLRSCPDAHIAVSGMISRRLRWANRRRVDFNGYSSRIRLARVLVELAEAYGHSALDGITFDIGLTQEELGAFVGADTDTIGKEVRKLRSQEVIRTGYGRIMICDLTALKNIAHMTDQ</sequence>
<gene>
    <name evidence="6" type="ORF">Airi02_003580</name>
</gene>
<dbReference type="Proteomes" id="UP001165074">
    <property type="component" value="Unassembled WGS sequence"/>
</dbReference>
<evidence type="ECO:0000313" key="7">
    <source>
        <dbReference type="Proteomes" id="UP001165074"/>
    </source>
</evidence>
<name>A0A9W6RV59_9ACTN</name>
<dbReference type="SUPFAM" id="SSF46785">
    <property type="entry name" value="Winged helix' DNA-binding domain"/>
    <property type="match status" value="1"/>
</dbReference>
<dbReference type="InterPro" id="IPR012318">
    <property type="entry name" value="HTH_CRP"/>
</dbReference>
<proteinExistence type="predicted"/>
<dbReference type="PANTHER" id="PTHR24567:SF68">
    <property type="entry name" value="DNA-BINDING TRANSCRIPTIONAL DUAL REGULATOR CRP"/>
    <property type="match status" value="1"/>
</dbReference>
<dbReference type="PROSITE" id="PS51063">
    <property type="entry name" value="HTH_CRP_2"/>
    <property type="match status" value="1"/>
</dbReference>
<dbReference type="Pfam" id="PF00027">
    <property type="entry name" value="cNMP_binding"/>
    <property type="match status" value="1"/>
</dbReference>
<protein>
    <submittedName>
        <fullName evidence="6">Crp/Fnr family transcriptional regulator</fullName>
    </submittedName>
</protein>
<comment type="caution">
    <text evidence="6">The sequence shown here is derived from an EMBL/GenBank/DDBJ whole genome shotgun (WGS) entry which is preliminary data.</text>
</comment>
<dbReference type="InterPro" id="IPR036388">
    <property type="entry name" value="WH-like_DNA-bd_sf"/>
</dbReference>
<dbReference type="CDD" id="cd00038">
    <property type="entry name" value="CAP_ED"/>
    <property type="match status" value="1"/>
</dbReference>
<dbReference type="InterPro" id="IPR050397">
    <property type="entry name" value="Env_Response_Regulators"/>
</dbReference>
<keyword evidence="2" id="KW-0238">DNA-binding</keyword>
<dbReference type="SMART" id="SM00419">
    <property type="entry name" value="HTH_CRP"/>
    <property type="match status" value="1"/>
</dbReference>
<dbReference type="GO" id="GO:0003700">
    <property type="term" value="F:DNA-binding transcription factor activity"/>
    <property type="evidence" value="ECO:0007669"/>
    <property type="project" value="TreeGrafter"/>
</dbReference>
<reference evidence="6" key="1">
    <citation type="submission" date="2023-03" db="EMBL/GenBank/DDBJ databases">
        <title>Actinoallomurus iriomotensis NBRC 103684.</title>
        <authorList>
            <person name="Ichikawa N."/>
            <person name="Sato H."/>
            <person name="Tonouchi N."/>
        </authorList>
    </citation>
    <scope>NUCLEOTIDE SEQUENCE</scope>
    <source>
        <strain evidence="6">NBRC 103684</strain>
    </source>
</reference>
<dbReference type="Gene3D" id="2.60.120.10">
    <property type="entry name" value="Jelly Rolls"/>
    <property type="match status" value="1"/>
</dbReference>
<feature type="domain" description="HTH crp-type" evidence="5">
    <location>
        <begin position="150"/>
        <end position="223"/>
    </location>
</feature>
<dbReference type="PANTHER" id="PTHR24567">
    <property type="entry name" value="CRP FAMILY TRANSCRIPTIONAL REGULATORY PROTEIN"/>
    <property type="match status" value="1"/>
</dbReference>
<dbReference type="InterPro" id="IPR000595">
    <property type="entry name" value="cNMP-bd_dom"/>
</dbReference>
<dbReference type="Pfam" id="PF13545">
    <property type="entry name" value="HTH_Crp_2"/>
    <property type="match status" value="1"/>
</dbReference>
<dbReference type="PROSITE" id="PS50042">
    <property type="entry name" value="CNMP_BINDING_3"/>
    <property type="match status" value="1"/>
</dbReference>
<keyword evidence="7" id="KW-1185">Reference proteome</keyword>